<dbReference type="AlphaFoldDB" id="A0AAE3N0U6"/>
<reference evidence="1" key="1">
    <citation type="submission" date="2022-07" db="EMBL/GenBank/DDBJ databases">
        <title>Ectorhizobium quercum gen.nov., sp. nov.</title>
        <authorList>
            <person name="Ma T."/>
            <person name="Li Y."/>
        </authorList>
    </citation>
    <scope>NUCLEOTIDE SEQUENCE</scope>
    <source>
        <strain evidence="1">BDR2-2</strain>
    </source>
</reference>
<evidence type="ECO:0000313" key="1">
    <source>
        <dbReference type="EMBL" id="MCX8997230.1"/>
    </source>
</evidence>
<name>A0AAE3N0U6_9HYPH</name>
<dbReference type="Pfam" id="PF05962">
    <property type="entry name" value="HutD"/>
    <property type="match status" value="1"/>
</dbReference>
<dbReference type="EMBL" id="JANFPI010000003">
    <property type="protein sequence ID" value="MCX8997230.1"/>
    <property type="molecule type" value="Genomic_DNA"/>
</dbReference>
<proteinExistence type="predicted"/>
<dbReference type="InterPro" id="IPR011051">
    <property type="entry name" value="RmlC_Cupin_sf"/>
</dbReference>
<dbReference type="Proteomes" id="UP001208771">
    <property type="component" value="Unassembled WGS sequence"/>
</dbReference>
<dbReference type="CDD" id="cd20293">
    <property type="entry name" value="cupin_HutD_N"/>
    <property type="match status" value="1"/>
</dbReference>
<dbReference type="PANTHER" id="PTHR37943">
    <property type="entry name" value="PROTEIN VES"/>
    <property type="match status" value="1"/>
</dbReference>
<protein>
    <submittedName>
        <fullName evidence="1">HutD family protein</fullName>
    </submittedName>
</protein>
<keyword evidence="2" id="KW-1185">Reference proteome</keyword>
<sequence>MRIIRAAEHRQVPWKNGGGLTAEIAAFPEGASMDGFDWRLSMADVVSDGPFSIFSGIDRTLTLLSGAGMALDIEGRERIVLDSGSPPLAFPGDVAVRATLVDGPVRDLNVMTRRGRFSHRVEPFSVNGHREVGVETETGLLFCRHGEARIGGETVSKFDVARLERGAVAIEGDAAFCLVLLQRR</sequence>
<comment type="caution">
    <text evidence="1">The sequence shown here is derived from an EMBL/GenBank/DDBJ whole genome shotgun (WGS) entry which is preliminary data.</text>
</comment>
<organism evidence="1 2">
    <name type="scientific">Ectorhizobium quercum</name>
    <dbReference type="NCBI Taxonomy" id="2965071"/>
    <lineage>
        <taxon>Bacteria</taxon>
        <taxon>Pseudomonadati</taxon>
        <taxon>Pseudomonadota</taxon>
        <taxon>Alphaproteobacteria</taxon>
        <taxon>Hyphomicrobiales</taxon>
        <taxon>Rhizobiaceae</taxon>
        <taxon>Ectorhizobium</taxon>
    </lineage>
</organism>
<dbReference type="PANTHER" id="PTHR37943:SF1">
    <property type="entry name" value="PROTEIN VES"/>
    <property type="match status" value="1"/>
</dbReference>
<dbReference type="RefSeq" id="WP_306411024.1">
    <property type="nucleotide sequence ID" value="NZ_JANFPI010000003.1"/>
</dbReference>
<dbReference type="SUPFAM" id="SSF51182">
    <property type="entry name" value="RmlC-like cupins"/>
    <property type="match status" value="1"/>
</dbReference>
<gene>
    <name evidence="1" type="ORF">NOF55_08950</name>
</gene>
<dbReference type="InterPro" id="IPR010282">
    <property type="entry name" value="Uncharacterised_HutD/Ves"/>
</dbReference>
<evidence type="ECO:0000313" key="2">
    <source>
        <dbReference type="Proteomes" id="UP001208771"/>
    </source>
</evidence>
<accession>A0AAE3N0U6</accession>
<dbReference type="InterPro" id="IPR014710">
    <property type="entry name" value="RmlC-like_jellyroll"/>
</dbReference>
<dbReference type="Gene3D" id="2.60.120.10">
    <property type="entry name" value="Jelly Rolls"/>
    <property type="match status" value="1"/>
</dbReference>